<protein>
    <submittedName>
        <fullName evidence="2">DUF1631 family protein</fullName>
    </submittedName>
</protein>
<evidence type="ECO:0000313" key="3">
    <source>
        <dbReference type="Proteomes" id="UP000294829"/>
    </source>
</evidence>
<accession>A0A4R5VMC0</accession>
<dbReference type="InterPro" id="IPR012434">
    <property type="entry name" value="DUF1631"/>
</dbReference>
<feature type="compositionally biased region" description="Basic and acidic residues" evidence="1">
    <location>
        <begin position="218"/>
        <end position="240"/>
    </location>
</feature>
<dbReference type="Pfam" id="PF07793">
    <property type="entry name" value="DUF1631"/>
    <property type="match status" value="1"/>
</dbReference>
<feature type="compositionally biased region" description="Polar residues" evidence="1">
    <location>
        <begin position="241"/>
        <end position="251"/>
    </location>
</feature>
<reference evidence="2 3" key="1">
    <citation type="submission" date="2019-03" db="EMBL/GenBank/DDBJ databases">
        <title>Sapientia aquatica gen. nov., sp. nov., isolated from a crater lake.</title>
        <authorList>
            <person name="Felfoldi T."/>
            <person name="Szabo A."/>
            <person name="Toth E."/>
            <person name="Schumann P."/>
            <person name="Keki Z."/>
            <person name="Marialigeti K."/>
            <person name="Mathe I."/>
        </authorList>
    </citation>
    <scope>NUCLEOTIDE SEQUENCE [LARGE SCALE GENOMIC DNA]</scope>
    <source>
        <strain evidence="2 3">SA-152</strain>
    </source>
</reference>
<name>A0A4R5VMC0_9BURK</name>
<dbReference type="RefSeq" id="WP_133331455.1">
    <property type="nucleotide sequence ID" value="NZ_SMYL01000026.1"/>
</dbReference>
<evidence type="ECO:0000256" key="1">
    <source>
        <dbReference type="SAM" id="MobiDB-lite"/>
    </source>
</evidence>
<dbReference type="OrthoDB" id="8571923at2"/>
<organism evidence="2 3">
    <name type="scientific">Sapientia aquatica</name>
    <dbReference type="NCBI Taxonomy" id="1549640"/>
    <lineage>
        <taxon>Bacteria</taxon>
        <taxon>Pseudomonadati</taxon>
        <taxon>Pseudomonadota</taxon>
        <taxon>Betaproteobacteria</taxon>
        <taxon>Burkholderiales</taxon>
        <taxon>Oxalobacteraceae</taxon>
        <taxon>Sapientia</taxon>
    </lineage>
</organism>
<proteinExistence type="predicted"/>
<gene>
    <name evidence="2" type="ORF">E2I14_18870</name>
</gene>
<sequence>MSQTQPVIQLAKQSALKNFSVLVRRMTQHSDQELAKALAVDSATTDYSTLNAARNFLRKAGDELLDKLETQYQERLEDALQAMYSNERVEVKDVKAENLTLIDDQTITQQIRVSHLVGRLSASCTESLGRVNNIIAQLIDKTEVKERDNPFRPELIANTLYEILGSMVGDDTTRHFLLMYAINSLSLYLPEYYVDLCEVFKSGGISPKIYTRPTSSNRAHEGSGNRPTSDKPSSDDKAEEPQSSDGTDNAQINNLAANFSPEMLPVLQRLISLMQGQTGNASVGGNFGTQGASSLALADEAQAGNVASGDVVNVSPLATFQGLINAIFSAGQVGGGNFTAGPATAGMGFHANQGGAGGQASSGIPVSAELLARLNNFQQMAANGVAIDPQLLASSEHFNASNASQSERMALNLMSVLFELMLRDDSIPEGLRNQLSGLQIPFIKSALIDPATLQRVDHPSRQLLNHMGMVSVGLQPESELGKDVDSEIKRIIKKILDDFKDDTGIFATSLEELKKFMATEVSRSDALSKRYIDAIEDVQRVNYLTHRITGALREILRPLIVDQRIVDFCQLTWVHVLVRASNKIIKAKGDAAESIRAKLHQYFTALPDLIWSSQVKTSTEDRLALIKLLPKLVKIIKSGLNALQLPEEQSKKMLDQLLTIHAHVLANQGDVATKNLPTLDELHLMFNIESIQEEASSKAIAPPPSDSLSIKTALAQKGITAIVQINPPDSYSSNIEHEWLADMQVGTRIEYKADNVYQLGRLIWVGNNNSLFMFKLDKSTNPLIYCPIALSRALRDGSLTFVETAPTFERAIETLLKEAELLKKLSQQ</sequence>
<feature type="region of interest" description="Disordered" evidence="1">
    <location>
        <begin position="210"/>
        <end position="251"/>
    </location>
</feature>
<evidence type="ECO:0000313" key="2">
    <source>
        <dbReference type="EMBL" id="TDK59259.1"/>
    </source>
</evidence>
<dbReference type="Proteomes" id="UP000294829">
    <property type="component" value="Unassembled WGS sequence"/>
</dbReference>
<comment type="caution">
    <text evidence="2">The sequence shown here is derived from an EMBL/GenBank/DDBJ whole genome shotgun (WGS) entry which is preliminary data.</text>
</comment>
<dbReference type="AlphaFoldDB" id="A0A4R5VMC0"/>
<keyword evidence="3" id="KW-1185">Reference proteome</keyword>
<dbReference type="EMBL" id="SMYL01000026">
    <property type="protein sequence ID" value="TDK59259.1"/>
    <property type="molecule type" value="Genomic_DNA"/>
</dbReference>